<dbReference type="OrthoDB" id="9782542at2"/>
<dbReference type="AlphaFoldDB" id="A0A344U6V4"/>
<evidence type="ECO:0000256" key="3">
    <source>
        <dbReference type="SAM" id="Phobius"/>
    </source>
</evidence>
<evidence type="ECO:0000256" key="1">
    <source>
        <dbReference type="ARBA" id="ARBA00006068"/>
    </source>
</evidence>
<keyword evidence="7" id="KW-1185">Reference proteome</keyword>
<evidence type="ECO:0000313" key="7">
    <source>
        <dbReference type="Proteomes" id="UP000252004"/>
    </source>
</evidence>
<dbReference type="EMBL" id="CP030862">
    <property type="protein sequence ID" value="AXE26625.1"/>
    <property type="molecule type" value="Genomic_DNA"/>
</dbReference>
<dbReference type="Gene3D" id="3.40.630.190">
    <property type="entry name" value="LCP protein"/>
    <property type="match status" value="1"/>
</dbReference>
<dbReference type="PANTHER" id="PTHR33392:SF6">
    <property type="entry name" value="POLYISOPRENYL-TEICHOIC ACID--PEPTIDOGLYCAN TEICHOIC ACID TRANSFERASE TAGU"/>
    <property type="match status" value="1"/>
</dbReference>
<evidence type="ECO:0000313" key="6">
    <source>
        <dbReference type="EMBL" id="AXE26625.1"/>
    </source>
</evidence>
<proteinExistence type="inferred from homology"/>
<dbReference type="KEGG" id="sgz:C0216_27130"/>
<feature type="domain" description="LytR/CpsA/Psr regulator C-terminal" evidence="5">
    <location>
        <begin position="491"/>
        <end position="582"/>
    </location>
</feature>
<feature type="compositionally biased region" description="Pro residues" evidence="2">
    <location>
        <begin position="38"/>
        <end position="47"/>
    </location>
</feature>
<dbReference type="NCBIfam" id="TIGR00350">
    <property type="entry name" value="lytR_cpsA_psr"/>
    <property type="match status" value="1"/>
</dbReference>
<organism evidence="6 7">
    <name type="scientific">Streptomyces globosus</name>
    <dbReference type="NCBI Taxonomy" id="68209"/>
    <lineage>
        <taxon>Bacteria</taxon>
        <taxon>Bacillati</taxon>
        <taxon>Actinomycetota</taxon>
        <taxon>Actinomycetes</taxon>
        <taxon>Kitasatosporales</taxon>
        <taxon>Streptomycetaceae</taxon>
        <taxon>Streptomyces</taxon>
    </lineage>
</organism>
<dbReference type="InterPro" id="IPR027381">
    <property type="entry name" value="LytR/CpsA/Psr_C"/>
</dbReference>
<protein>
    <submittedName>
        <fullName evidence="6">LytR family transcriptional regulator</fullName>
    </submittedName>
</protein>
<keyword evidence="3" id="KW-0812">Transmembrane</keyword>
<sequence>MDAQSRGRADEIDPADQWVLNPRTGNYELRLDHSGPQGPSPAVTPPRRPSRSRSEAASPAQPAGRTSRAAGTTSESAGAPARTPGGGSPSKAPGTGSPTPVVPGPRRGEAPPGRRGGRPRKGGSGPRRKRALVVTGGTLAFLLVGGSLGAYLYYNHLNGNLKVTDVGDAGTGGFKKDQPINILVIGTDKRSGSGNEGYGDAGSPGHADTTILFHVSKDRTNATALSIPRDLITNIPACPTKQPDGTTKTIPGRKGDRFNTSLGQEGRDPGCTMRTVKELTGITVDHFMMVDFNAVKVLSTAVGGVPVCLEKAVDDEDSKLKLGPGEHRLQGEDALAFVRTRHAFGNESDLDRIKTQQQFLSSMLREMKSKETLTSPKKFFSLAEAATKSLTVDSGIGSIEKLTNLAGELKDMNLKNVTFATLPVRDNPAEKVKATVVVDHAQADPLLEMIRGDVSLTEVEEKEQAAKDAADAEAKARQDALLQGPRAQAKDVRVDVLNGGGPAGAASATIGWLQNTKGVSRSSNLGNAPAKLDATQLEYAPNQADQARALADMMGLPASALKMGTADAAPRTPMKLTLGADFKGAGVSMTAPQKAPENIQRVEADKAICAK</sequence>
<feature type="compositionally biased region" description="Basic and acidic residues" evidence="2">
    <location>
        <begin position="1"/>
        <end position="11"/>
    </location>
</feature>
<dbReference type="InterPro" id="IPR050922">
    <property type="entry name" value="LytR/CpsA/Psr_CW_biosynth"/>
</dbReference>
<dbReference type="Pfam" id="PF13399">
    <property type="entry name" value="LytR_C"/>
    <property type="match status" value="1"/>
</dbReference>
<dbReference type="Gene3D" id="3.30.70.2390">
    <property type="match status" value="1"/>
</dbReference>
<feature type="domain" description="Cell envelope-related transcriptional attenuator" evidence="4">
    <location>
        <begin position="206"/>
        <end position="369"/>
    </location>
</feature>
<gene>
    <name evidence="6" type="ORF">C0216_27130</name>
</gene>
<evidence type="ECO:0000256" key="2">
    <source>
        <dbReference type="SAM" id="MobiDB-lite"/>
    </source>
</evidence>
<keyword evidence="3" id="KW-1133">Transmembrane helix</keyword>
<keyword evidence="3" id="KW-0472">Membrane</keyword>
<dbReference type="Proteomes" id="UP000252004">
    <property type="component" value="Chromosome"/>
</dbReference>
<evidence type="ECO:0000259" key="5">
    <source>
        <dbReference type="Pfam" id="PF13399"/>
    </source>
</evidence>
<dbReference type="RefSeq" id="WP_114057794.1">
    <property type="nucleotide sequence ID" value="NZ_CP030862.1"/>
</dbReference>
<reference evidence="6 7" key="1">
    <citation type="submission" date="2018-01" db="EMBL/GenBank/DDBJ databases">
        <title>Draft genome Sequence of streptomyces globosus LZH-48.</title>
        <authorList>
            <person name="Ran K."/>
            <person name="Li Z."/>
            <person name="Wei S."/>
            <person name="Dong R."/>
        </authorList>
    </citation>
    <scope>NUCLEOTIDE SEQUENCE [LARGE SCALE GENOMIC DNA]</scope>
    <source>
        <strain evidence="6 7">LZH-48</strain>
    </source>
</reference>
<dbReference type="Pfam" id="PF03816">
    <property type="entry name" value="LytR_cpsA_psr"/>
    <property type="match status" value="1"/>
</dbReference>
<dbReference type="PANTHER" id="PTHR33392">
    <property type="entry name" value="POLYISOPRENYL-TEICHOIC ACID--PEPTIDOGLYCAN TEICHOIC ACID TRANSFERASE TAGU"/>
    <property type="match status" value="1"/>
</dbReference>
<dbReference type="InterPro" id="IPR004474">
    <property type="entry name" value="LytR_CpsA_psr"/>
</dbReference>
<feature type="transmembrane region" description="Helical" evidence="3">
    <location>
        <begin position="131"/>
        <end position="154"/>
    </location>
</feature>
<evidence type="ECO:0000259" key="4">
    <source>
        <dbReference type="Pfam" id="PF03816"/>
    </source>
</evidence>
<feature type="region of interest" description="Disordered" evidence="2">
    <location>
        <begin position="1"/>
        <end position="130"/>
    </location>
</feature>
<comment type="similarity">
    <text evidence="1">Belongs to the LytR/CpsA/Psr (LCP) family.</text>
</comment>
<accession>A0A344U6V4</accession>
<feature type="compositionally biased region" description="Basic residues" evidence="2">
    <location>
        <begin position="115"/>
        <end position="130"/>
    </location>
</feature>
<name>A0A344U6V4_9ACTN</name>
<feature type="region of interest" description="Disordered" evidence="2">
    <location>
        <begin position="236"/>
        <end position="269"/>
    </location>
</feature>